<organism evidence="11 12">
    <name type="scientific">Pseudomonas savastanoi pv. glycinea</name>
    <name type="common">Pseudomonas syringae pv. glycinea</name>
    <dbReference type="NCBI Taxonomy" id="318"/>
    <lineage>
        <taxon>Bacteria</taxon>
        <taxon>Pseudomonadati</taxon>
        <taxon>Pseudomonadota</taxon>
        <taxon>Gammaproteobacteria</taxon>
        <taxon>Pseudomonadales</taxon>
        <taxon>Pseudomonadaceae</taxon>
        <taxon>Pseudomonas</taxon>
    </lineage>
</organism>
<sequence length="450" mass="48343">MASLVRTMHLAYPRRSVCPTVKKSGIQYMSDLKTAALEYHANPRPGKLSVELTKPTATARDLALAYSPGVAEPVREIARDPELAYKYTGKGNLVAVISDGTAILGLGDLGPLASKPVMEGKGVLFKRFAGIDVFDIEVDSESPQAFIDTVKRISITFGGINLEDIKAPECFEIEKALIEQCDIPVFHDDQHGTAIVTAAGMINALEIVGKTLDTAKIVCLGAGAAAISCMKLLVSMGAKIENIFMVDRTGVIHSGRTDLNQYKAVFAHATEKRSLTDALDGADVFVGLSGPNLLSAENLKLMAKDPIVFACSNPDPEISPELAHATRSDVIMATGRSDYPNQVNNVLGFPFIFRGALDVRAKRINEEMKIAAANALRELAKLPVPQEVSDAYGGIKLEFGREYIIPKPMDTRLLGLIADAVAKAAIESGVATLPYPKRYPLTSVDDVFKG</sequence>
<dbReference type="InterPro" id="IPR012302">
    <property type="entry name" value="Malic_NAD-bd"/>
</dbReference>
<comment type="catalytic activity">
    <reaction evidence="7">
        <text>(S)-malate + NADP(+) = pyruvate + CO2 + NADPH</text>
        <dbReference type="Rhea" id="RHEA:18253"/>
        <dbReference type="ChEBI" id="CHEBI:15361"/>
        <dbReference type="ChEBI" id="CHEBI:15589"/>
        <dbReference type="ChEBI" id="CHEBI:16526"/>
        <dbReference type="ChEBI" id="CHEBI:57783"/>
        <dbReference type="ChEBI" id="CHEBI:58349"/>
        <dbReference type="EC" id="1.1.1.40"/>
    </reaction>
</comment>
<comment type="cofactor">
    <cofactor evidence="2">
        <name>Mg(2+)</name>
        <dbReference type="ChEBI" id="CHEBI:18420"/>
    </cofactor>
</comment>
<dbReference type="CDD" id="cd05311">
    <property type="entry name" value="NAD_bind_2_malic_enz"/>
    <property type="match status" value="1"/>
</dbReference>
<dbReference type="FunFam" id="3.40.50.720:FF:000095">
    <property type="entry name" value="NADP-dependent malic enzyme"/>
    <property type="match status" value="1"/>
</dbReference>
<dbReference type="InterPro" id="IPR012301">
    <property type="entry name" value="Malic_N_dom"/>
</dbReference>
<dbReference type="InterPro" id="IPR051674">
    <property type="entry name" value="Malate_Decarboxylase"/>
</dbReference>
<evidence type="ECO:0000256" key="1">
    <source>
        <dbReference type="ARBA" id="ARBA00001936"/>
    </source>
</evidence>
<dbReference type="PROSITE" id="PS00331">
    <property type="entry name" value="MALIC_ENZYMES"/>
    <property type="match status" value="1"/>
</dbReference>
<dbReference type="InterPro" id="IPR015884">
    <property type="entry name" value="Malic_enzyme_CS"/>
</dbReference>
<dbReference type="Proteomes" id="UP000272471">
    <property type="component" value="Unassembled WGS sequence"/>
</dbReference>
<comment type="catalytic activity">
    <reaction evidence="8">
        <text>oxaloacetate + H(+) = pyruvate + CO2</text>
        <dbReference type="Rhea" id="RHEA:15641"/>
        <dbReference type="ChEBI" id="CHEBI:15361"/>
        <dbReference type="ChEBI" id="CHEBI:15378"/>
        <dbReference type="ChEBI" id="CHEBI:16452"/>
        <dbReference type="ChEBI" id="CHEBI:16526"/>
        <dbReference type="EC" id="1.1.1.40"/>
    </reaction>
</comment>
<dbReference type="InterPro" id="IPR046346">
    <property type="entry name" value="Aminoacid_DH-like_N_sf"/>
</dbReference>
<proteinExistence type="predicted"/>
<evidence type="ECO:0000256" key="4">
    <source>
        <dbReference type="ARBA" id="ARBA00023002"/>
    </source>
</evidence>
<evidence type="ECO:0000259" key="10">
    <source>
        <dbReference type="SMART" id="SM01274"/>
    </source>
</evidence>
<dbReference type="Pfam" id="PF00390">
    <property type="entry name" value="malic"/>
    <property type="match status" value="1"/>
</dbReference>
<dbReference type="SUPFAM" id="SSF53223">
    <property type="entry name" value="Aminoacid dehydrogenase-like, N-terminal domain"/>
    <property type="match status" value="1"/>
</dbReference>
<evidence type="ECO:0000256" key="2">
    <source>
        <dbReference type="ARBA" id="ARBA00001946"/>
    </source>
</evidence>
<dbReference type="AlphaFoldDB" id="A0AB74B4D7"/>
<dbReference type="PANTHER" id="PTHR43237:SF4">
    <property type="entry name" value="NADP-DEPENDENT MALIC ENZYME"/>
    <property type="match status" value="1"/>
</dbReference>
<comment type="caution">
    <text evidence="11">The sequence shown here is derived from an EMBL/GenBank/DDBJ whole genome shotgun (WGS) entry which is preliminary data.</text>
</comment>
<dbReference type="InterPro" id="IPR045213">
    <property type="entry name" value="Malic_NAD-bd_bact_type"/>
</dbReference>
<dbReference type="EMBL" id="RBQX01000133">
    <property type="protein sequence ID" value="RMQ17360.1"/>
    <property type="molecule type" value="Genomic_DNA"/>
</dbReference>
<dbReference type="Gene3D" id="3.40.50.720">
    <property type="entry name" value="NAD(P)-binding Rossmann-like Domain"/>
    <property type="match status" value="1"/>
</dbReference>
<comment type="cofactor">
    <cofactor evidence="1">
        <name>Mn(2+)</name>
        <dbReference type="ChEBI" id="CHEBI:29035"/>
    </cofactor>
</comment>
<dbReference type="SMART" id="SM01274">
    <property type="entry name" value="malic"/>
    <property type="match status" value="1"/>
</dbReference>
<feature type="domain" description="Malic enzyme NAD-binding" evidence="9">
    <location>
        <begin position="190"/>
        <end position="426"/>
    </location>
</feature>
<evidence type="ECO:0000256" key="5">
    <source>
        <dbReference type="ARBA" id="ARBA00038964"/>
    </source>
</evidence>
<dbReference type="GO" id="GO:0046872">
    <property type="term" value="F:metal ion binding"/>
    <property type="evidence" value="ECO:0007669"/>
    <property type="project" value="UniProtKB-KW"/>
</dbReference>
<gene>
    <name evidence="11" type="ORF">ALQ11_04796</name>
</gene>
<dbReference type="EC" id="1.1.1.40" evidence="5"/>
<evidence type="ECO:0000256" key="8">
    <source>
        <dbReference type="ARBA" id="ARBA00051384"/>
    </source>
</evidence>
<accession>A0AB74B4D7</accession>
<dbReference type="InterPro" id="IPR037062">
    <property type="entry name" value="Malic_N_dom_sf"/>
</dbReference>
<dbReference type="FunFam" id="3.40.50.10380:FF:000003">
    <property type="entry name" value="NADP-dependent malic enzyme"/>
    <property type="match status" value="1"/>
</dbReference>
<evidence type="ECO:0000256" key="6">
    <source>
        <dbReference type="ARBA" id="ARBA00040273"/>
    </source>
</evidence>
<feature type="domain" description="Malic enzyme N-terminal" evidence="10">
    <location>
        <begin position="45"/>
        <end position="178"/>
    </location>
</feature>
<protein>
    <recommendedName>
        <fullName evidence="6">NADP-dependent malic enzyme</fullName>
        <ecNumber evidence="5">1.1.1.40</ecNumber>
    </recommendedName>
</protein>
<keyword evidence="4" id="KW-0560">Oxidoreductase</keyword>
<dbReference type="GO" id="GO:0051287">
    <property type="term" value="F:NAD binding"/>
    <property type="evidence" value="ECO:0007669"/>
    <property type="project" value="InterPro"/>
</dbReference>
<dbReference type="SMART" id="SM00919">
    <property type="entry name" value="Malic_M"/>
    <property type="match status" value="1"/>
</dbReference>
<evidence type="ECO:0000313" key="11">
    <source>
        <dbReference type="EMBL" id="RMQ17360.1"/>
    </source>
</evidence>
<reference evidence="11 12" key="1">
    <citation type="submission" date="2018-08" db="EMBL/GenBank/DDBJ databases">
        <title>Recombination of ecologically and evolutionarily significant loci maintains genetic cohesion in the Pseudomonas syringae species complex.</title>
        <authorList>
            <person name="Dillon M."/>
            <person name="Thakur S."/>
            <person name="Almeida R.N.D."/>
            <person name="Weir B.S."/>
            <person name="Guttman D.S."/>
        </authorList>
    </citation>
    <scope>NUCLEOTIDE SEQUENCE [LARGE SCALE GENOMIC DNA]</scope>
    <source>
        <strain evidence="11 12">ICMP 4182</strain>
    </source>
</reference>
<evidence type="ECO:0000256" key="3">
    <source>
        <dbReference type="ARBA" id="ARBA00022723"/>
    </source>
</evidence>
<evidence type="ECO:0000313" key="12">
    <source>
        <dbReference type="Proteomes" id="UP000272471"/>
    </source>
</evidence>
<keyword evidence="3" id="KW-0479">Metal-binding</keyword>
<dbReference type="InterPro" id="IPR036291">
    <property type="entry name" value="NAD(P)-bd_dom_sf"/>
</dbReference>
<dbReference type="GO" id="GO:0004473">
    <property type="term" value="F:malate dehydrogenase (decarboxylating) (NADP+) activity"/>
    <property type="evidence" value="ECO:0007669"/>
    <property type="project" value="UniProtKB-EC"/>
</dbReference>
<name>A0AB74B4D7_PSESG</name>
<dbReference type="Gene3D" id="3.40.50.10380">
    <property type="entry name" value="Malic enzyme, N-terminal domain"/>
    <property type="match status" value="1"/>
</dbReference>
<dbReference type="Pfam" id="PF03949">
    <property type="entry name" value="Malic_M"/>
    <property type="match status" value="1"/>
</dbReference>
<dbReference type="SUPFAM" id="SSF51735">
    <property type="entry name" value="NAD(P)-binding Rossmann-fold domains"/>
    <property type="match status" value="1"/>
</dbReference>
<evidence type="ECO:0000259" key="9">
    <source>
        <dbReference type="SMART" id="SM00919"/>
    </source>
</evidence>
<dbReference type="PANTHER" id="PTHR43237">
    <property type="entry name" value="NADP-DEPENDENT MALIC ENZYME"/>
    <property type="match status" value="1"/>
</dbReference>
<evidence type="ECO:0000256" key="7">
    <source>
        <dbReference type="ARBA" id="ARBA00050924"/>
    </source>
</evidence>